<organism evidence="4 5">
    <name type="scientific">Erythroxylum novogranatense</name>
    <dbReference type="NCBI Taxonomy" id="1862640"/>
    <lineage>
        <taxon>Eukaryota</taxon>
        <taxon>Viridiplantae</taxon>
        <taxon>Streptophyta</taxon>
        <taxon>Embryophyta</taxon>
        <taxon>Tracheophyta</taxon>
        <taxon>Spermatophyta</taxon>
        <taxon>Magnoliopsida</taxon>
        <taxon>eudicotyledons</taxon>
        <taxon>Gunneridae</taxon>
        <taxon>Pentapetalae</taxon>
        <taxon>rosids</taxon>
        <taxon>fabids</taxon>
        <taxon>Malpighiales</taxon>
        <taxon>Erythroxylaceae</taxon>
        <taxon>Erythroxylum</taxon>
    </lineage>
</organism>
<dbReference type="AlphaFoldDB" id="A0AAV8TGZ0"/>
<dbReference type="Gene3D" id="3.30.40.10">
    <property type="entry name" value="Zinc/RING finger domain, C3HC4 (zinc finger)"/>
    <property type="match status" value="1"/>
</dbReference>
<evidence type="ECO:0000313" key="4">
    <source>
        <dbReference type="EMBL" id="KAJ8765676.1"/>
    </source>
</evidence>
<keyword evidence="2" id="KW-0472">Membrane</keyword>
<accession>A0AAV8TGZ0</accession>
<comment type="caution">
    <text evidence="4">The sequence shown here is derived from an EMBL/GenBank/DDBJ whole genome shotgun (WGS) entry which is preliminary data.</text>
</comment>
<evidence type="ECO:0000256" key="1">
    <source>
        <dbReference type="PROSITE-ProRule" id="PRU00175"/>
    </source>
</evidence>
<evidence type="ECO:0000256" key="2">
    <source>
        <dbReference type="SAM" id="Phobius"/>
    </source>
</evidence>
<gene>
    <name evidence="4" type="ORF">K2173_014798</name>
</gene>
<feature type="domain" description="RING-type" evidence="3">
    <location>
        <begin position="76"/>
        <end position="121"/>
    </location>
</feature>
<dbReference type="SMART" id="SM00184">
    <property type="entry name" value="RING"/>
    <property type="match status" value="1"/>
</dbReference>
<reference evidence="4 5" key="1">
    <citation type="submission" date="2021-09" db="EMBL/GenBank/DDBJ databases">
        <title>Genomic insights and catalytic innovation underlie evolution of tropane alkaloids biosynthesis.</title>
        <authorList>
            <person name="Wang Y.-J."/>
            <person name="Tian T."/>
            <person name="Huang J.-P."/>
            <person name="Huang S.-X."/>
        </authorList>
    </citation>
    <scope>NUCLEOTIDE SEQUENCE [LARGE SCALE GENOMIC DNA]</scope>
    <source>
        <strain evidence="4">KIB-2018</strain>
        <tissue evidence="4">Leaf</tissue>
    </source>
</reference>
<name>A0AAV8TGZ0_9ROSI</name>
<dbReference type="PANTHER" id="PTHR47662">
    <property type="entry name" value="RING-TYPE DOMAIN-CONTAINING PROTEIN"/>
    <property type="match status" value="1"/>
</dbReference>
<keyword evidence="2" id="KW-1133">Transmembrane helix</keyword>
<dbReference type="GO" id="GO:0008270">
    <property type="term" value="F:zinc ion binding"/>
    <property type="evidence" value="ECO:0007669"/>
    <property type="project" value="UniProtKB-KW"/>
</dbReference>
<dbReference type="Proteomes" id="UP001159364">
    <property type="component" value="Linkage Group LG05"/>
</dbReference>
<dbReference type="PROSITE" id="PS50089">
    <property type="entry name" value="ZF_RING_2"/>
    <property type="match status" value="1"/>
</dbReference>
<protein>
    <recommendedName>
        <fullName evidence="3">RING-type domain-containing protein</fullName>
    </recommendedName>
</protein>
<dbReference type="EMBL" id="JAIWQS010000005">
    <property type="protein sequence ID" value="KAJ8765676.1"/>
    <property type="molecule type" value="Genomic_DNA"/>
</dbReference>
<keyword evidence="5" id="KW-1185">Reference proteome</keyword>
<evidence type="ECO:0000313" key="5">
    <source>
        <dbReference type="Proteomes" id="UP001159364"/>
    </source>
</evidence>
<keyword evidence="1" id="KW-0863">Zinc-finger</keyword>
<sequence length="165" mass="19034">MAEFSHFFSALYLIVNIFFKLILLELMLLVRSLLIRNSTSSADKHTINTTLYLKLIEKENPTVRYTEKVCEGLTECAVCLSLFCEGESVRKLRCDHAYHKDCMDKWLQQPCVAATTCPVCRKKILPDEIVDSYRRLRKKVECDGIHEHTILLLSALRGDSLLSFF</sequence>
<dbReference type="Pfam" id="PF13639">
    <property type="entry name" value="zf-RING_2"/>
    <property type="match status" value="1"/>
</dbReference>
<dbReference type="InterPro" id="IPR013083">
    <property type="entry name" value="Znf_RING/FYVE/PHD"/>
</dbReference>
<proteinExistence type="predicted"/>
<keyword evidence="1" id="KW-0862">Zinc</keyword>
<dbReference type="PANTHER" id="PTHR47662:SF1">
    <property type="entry name" value="RING-TYPE DOMAIN-CONTAINING PROTEIN"/>
    <property type="match status" value="1"/>
</dbReference>
<dbReference type="InterPro" id="IPR001841">
    <property type="entry name" value="Znf_RING"/>
</dbReference>
<keyword evidence="2" id="KW-0812">Transmembrane</keyword>
<keyword evidence="1" id="KW-0479">Metal-binding</keyword>
<feature type="transmembrane region" description="Helical" evidence="2">
    <location>
        <begin position="6"/>
        <end position="30"/>
    </location>
</feature>
<dbReference type="SUPFAM" id="SSF57850">
    <property type="entry name" value="RING/U-box"/>
    <property type="match status" value="1"/>
</dbReference>
<evidence type="ECO:0000259" key="3">
    <source>
        <dbReference type="PROSITE" id="PS50089"/>
    </source>
</evidence>